<protein>
    <submittedName>
        <fullName evidence="1">Uncharacterized protein</fullName>
    </submittedName>
</protein>
<organism evidence="1 3">
    <name type="scientific">Xenorhabdus ehlersii</name>
    <dbReference type="NCBI Taxonomy" id="290111"/>
    <lineage>
        <taxon>Bacteria</taxon>
        <taxon>Pseudomonadati</taxon>
        <taxon>Pseudomonadota</taxon>
        <taxon>Gammaproteobacteria</taxon>
        <taxon>Enterobacterales</taxon>
        <taxon>Morganellaceae</taxon>
        <taxon>Xenorhabdus</taxon>
    </lineage>
</organism>
<gene>
    <name evidence="2" type="ORF">BDE27_1829</name>
    <name evidence="1" type="ORF">Xehl_00656</name>
</gene>
<dbReference type="EMBL" id="RAQI01000002">
    <property type="protein sequence ID" value="RKE91573.1"/>
    <property type="molecule type" value="Genomic_DNA"/>
</dbReference>
<evidence type="ECO:0000313" key="3">
    <source>
        <dbReference type="Proteomes" id="UP000225605"/>
    </source>
</evidence>
<proteinExistence type="predicted"/>
<accession>A0A2D0IWP4</accession>
<keyword evidence="4" id="KW-1185">Reference proteome</keyword>
<evidence type="ECO:0000313" key="4">
    <source>
        <dbReference type="Proteomes" id="UP000283568"/>
    </source>
</evidence>
<dbReference type="AlphaFoldDB" id="A0A2D0IWP4"/>
<dbReference type="Proteomes" id="UP000225605">
    <property type="component" value="Unassembled WGS sequence"/>
</dbReference>
<evidence type="ECO:0000313" key="1">
    <source>
        <dbReference type="EMBL" id="PHM26324.1"/>
    </source>
</evidence>
<dbReference type="Proteomes" id="UP000283568">
    <property type="component" value="Unassembled WGS sequence"/>
</dbReference>
<comment type="caution">
    <text evidence="1">The sequence shown here is derived from an EMBL/GenBank/DDBJ whole genome shotgun (WGS) entry which is preliminary data.</text>
</comment>
<dbReference type="EMBL" id="NIBT01000003">
    <property type="protein sequence ID" value="PHM26324.1"/>
    <property type="molecule type" value="Genomic_DNA"/>
</dbReference>
<reference evidence="2 4" key="2">
    <citation type="submission" date="2018-09" db="EMBL/GenBank/DDBJ databases">
        <title>Genomic Encyclopedia of Archaeal and Bacterial Type Strains, Phase II (KMG-II): from individual species to whole genera.</title>
        <authorList>
            <person name="Goeker M."/>
        </authorList>
    </citation>
    <scope>NUCLEOTIDE SEQUENCE [LARGE SCALE GENOMIC DNA]</scope>
    <source>
        <strain evidence="2 4">DSM 16337</strain>
    </source>
</reference>
<sequence>MGGILYNTRIVINLTDFDFNVSIYSQYPIITNRIKSKSSALFDFSHFSEIPTITGIIFKDSLNTLQLEYFSNEIQEPNFGFFLQSRTITIVQDENTKFNFSLSFYEH</sequence>
<reference evidence="1 3" key="1">
    <citation type="journal article" date="2017" name="Nat. Microbiol.">
        <title>Natural product diversity associated with the nematode symbionts Photorhabdus and Xenorhabdus.</title>
        <authorList>
            <person name="Tobias N.J."/>
            <person name="Wolff H."/>
            <person name="Djahanschiri B."/>
            <person name="Grundmann F."/>
            <person name="Kronenwerth M."/>
            <person name="Shi Y.M."/>
            <person name="Simonyi S."/>
            <person name="Grun P."/>
            <person name="Shapiro-Ilan D."/>
            <person name="Pidot S.J."/>
            <person name="Stinear T.P."/>
            <person name="Ebersberger I."/>
            <person name="Bode H.B."/>
        </authorList>
    </citation>
    <scope>NUCLEOTIDE SEQUENCE [LARGE SCALE GENOMIC DNA]</scope>
    <source>
        <strain evidence="1 3">DSM 16337</strain>
    </source>
</reference>
<evidence type="ECO:0000313" key="2">
    <source>
        <dbReference type="EMBL" id="RKE91573.1"/>
    </source>
</evidence>
<name>A0A2D0IWP4_9GAMM</name>